<name>A0A9W8B6V3_9FUNG</name>
<dbReference type="PANTHER" id="PTHR22765">
    <property type="entry name" value="RING FINGER AND PROTEASE ASSOCIATED DOMAIN-CONTAINING"/>
    <property type="match status" value="1"/>
</dbReference>
<dbReference type="InterPro" id="IPR011016">
    <property type="entry name" value="Znf_RING-CH"/>
</dbReference>
<dbReference type="GO" id="GO:0061630">
    <property type="term" value="F:ubiquitin protein ligase activity"/>
    <property type="evidence" value="ECO:0007669"/>
    <property type="project" value="TreeGrafter"/>
</dbReference>
<dbReference type="Pfam" id="PF13639">
    <property type="entry name" value="zf-RING_2"/>
    <property type="match status" value="1"/>
</dbReference>
<dbReference type="SMART" id="SM00184">
    <property type="entry name" value="RING"/>
    <property type="match status" value="1"/>
</dbReference>
<keyword evidence="10" id="KW-1185">Reference proteome</keyword>
<evidence type="ECO:0000256" key="6">
    <source>
        <dbReference type="SAM" id="Phobius"/>
    </source>
</evidence>
<feature type="chain" id="PRO_5040961363" description="RING-type domain-containing protein" evidence="7">
    <location>
        <begin position="17"/>
        <end position="469"/>
    </location>
</feature>
<evidence type="ECO:0000256" key="5">
    <source>
        <dbReference type="SAM" id="MobiDB-lite"/>
    </source>
</evidence>
<dbReference type="OrthoDB" id="8062037at2759"/>
<keyword evidence="6" id="KW-0812">Transmembrane</keyword>
<dbReference type="InterPro" id="IPR001841">
    <property type="entry name" value="Znf_RING"/>
</dbReference>
<evidence type="ECO:0000313" key="10">
    <source>
        <dbReference type="Proteomes" id="UP001151582"/>
    </source>
</evidence>
<feature type="signal peptide" evidence="7">
    <location>
        <begin position="1"/>
        <end position="16"/>
    </location>
</feature>
<keyword evidence="2 4" id="KW-0863">Zinc-finger</keyword>
<dbReference type="InterPro" id="IPR051826">
    <property type="entry name" value="E3_ubiquitin-ligase_domain"/>
</dbReference>
<keyword evidence="6" id="KW-0472">Membrane</keyword>
<keyword evidence="1" id="KW-0479">Metal-binding</keyword>
<evidence type="ECO:0000256" key="2">
    <source>
        <dbReference type="ARBA" id="ARBA00022771"/>
    </source>
</evidence>
<reference evidence="9" key="1">
    <citation type="submission" date="2022-07" db="EMBL/GenBank/DDBJ databases">
        <title>Phylogenomic reconstructions and comparative analyses of Kickxellomycotina fungi.</title>
        <authorList>
            <person name="Reynolds N.K."/>
            <person name="Stajich J.E."/>
            <person name="Barry K."/>
            <person name="Grigoriev I.V."/>
            <person name="Crous P."/>
            <person name="Smith M.E."/>
        </authorList>
    </citation>
    <scope>NUCLEOTIDE SEQUENCE</scope>
    <source>
        <strain evidence="9">RSA 567</strain>
    </source>
</reference>
<dbReference type="AlphaFoldDB" id="A0A9W8B6V3"/>
<keyword evidence="3" id="KW-0862">Zinc</keyword>
<feature type="transmembrane region" description="Helical" evidence="6">
    <location>
        <begin position="197"/>
        <end position="221"/>
    </location>
</feature>
<proteinExistence type="predicted"/>
<evidence type="ECO:0000256" key="7">
    <source>
        <dbReference type="SAM" id="SignalP"/>
    </source>
</evidence>
<organism evidence="9 10">
    <name type="scientific">Dimargaris verticillata</name>
    <dbReference type="NCBI Taxonomy" id="2761393"/>
    <lineage>
        <taxon>Eukaryota</taxon>
        <taxon>Fungi</taxon>
        <taxon>Fungi incertae sedis</taxon>
        <taxon>Zoopagomycota</taxon>
        <taxon>Kickxellomycotina</taxon>
        <taxon>Dimargaritomycetes</taxon>
        <taxon>Dimargaritales</taxon>
        <taxon>Dimargaritaceae</taxon>
        <taxon>Dimargaris</taxon>
    </lineage>
</organism>
<evidence type="ECO:0000256" key="4">
    <source>
        <dbReference type="PROSITE-ProRule" id="PRU00175"/>
    </source>
</evidence>
<feature type="domain" description="RING-type" evidence="8">
    <location>
        <begin position="410"/>
        <end position="455"/>
    </location>
</feature>
<protein>
    <recommendedName>
        <fullName evidence="8">RING-type domain-containing protein</fullName>
    </recommendedName>
</protein>
<comment type="caution">
    <text evidence="9">The sequence shown here is derived from an EMBL/GenBank/DDBJ whole genome shotgun (WGS) entry which is preliminary data.</text>
</comment>
<dbReference type="EMBL" id="JANBQB010000385">
    <property type="protein sequence ID" value="KAJ1976966.1"/>
    <property type="molecule type" value="Genomic_DNA"/>
</dbReference>
<evidence type="ECO:0000313" key="9">
    <source>
        <dbReference type="EMBL" id="KAJ1976966.1"/>
    </source>
</evidence>
<dbReference type="PANTHER" id="PTHR22765:SF434">
    <property type="entry name" value="GB|AAD18119.1-RELATED"/>
    <property type="match status" value="1"/>
</dbReference>
<evidence type="ECO:0000256" key="1">
    <source>
        <dbReference type="ARBA" id="ARBA00022723"/>
    </source>
</evidence>
<dbReference type="SMART" id="SM00744">
    <property type="entry name" value="RINGv"/>
    <property type="match status" value="1"/>
</dbReference>
<sequence length="469" mass="50658">MLRCLFLAGLLHAIGGGWVAAAADLHTEVLHVELSSDYSQVTNEYSTLKTATNFTTFGTLQDQSAVDIGGILYRHDDPVDSQVNSHFSIIALYHPSVVEQFDQSHANIQLRRANTILYFANDTAFKENIAFEATVIPTLSIPVDLGLELLRQLRDLDADRSTNGTRSSSSHNRLFIQLKSTAAQEKEDSASARNEGILIGSVVGGIAVCLCLIVTGVCVCYRNYCRQRSVRHLRPTMSDQSSAIDVDCKTGIPPLPKDYLPLLDPVQPRHNSTEKSPDPAVQLRSLYQRNKHWFRISQVLRGSMPNSSAAVRDSQHGAIAATPIPVSAGTTTPLAPLLPTHMAPRADGTGCLISSPRAGCGSENGGEEPASQPLADNLPRDPVPGTGGSSEKITVDPIRARGAVPSSPTCAICLDAIIIGSTNTHIRALPCHHIYHDDCIDQWLTTKSGCCPLCKFDCTIYCRQKLTGA</sequence>
<dbReference type="GO" id="GO:0006511">
    <property type="term" value="P:ubiquitin-dependent protein catabolic process"/>
    <property type="evidence" value="ECO:0007669"/>
    <property type="project" value="TreeGrafter"/>
</dbReference>
<dbReference type="InterPro" id="IPR013083">
    <property type="entry name" value="Znf_RING/FYVE/PHD"/>
</dbReference>
<keyword evidence="7" id="KW-0732">Signal</keyword>
<accession>A0A9W8B6V3</accession>
<dbReference type="Proteomes" id="UP001151582">
    <property type="component" value="Unassembled WGS sequence"/>
</dbReference>
<dbReference type="SUPFAM" id="SSF57850">
    <property type="entry name" value="RING/U-box"/>
    <property type="match status" value="1"/>
</dbReference>
<feature type="region of interest" description="Disordered" evidence="5">
    <location>
        <begin position="357"/>
        <end position="398"/>
    </location>
</feature>
<keyword evidence="6" id="KW-1133">Transmembrane helix</keyword>
<evidence type="ECO:0000259" key="8">
    <source>
        <dbReference type="PROSITE" id="PS50089"/>
    </source>
</evidence>
<evidence type="ECO:0000256" key="3">
    <source>
        <dbReference type="ARBA" id="ARBA00022833"/>
    </source>
</evidence>
<gene>
    <name evidence="9" type="ORF">H4R34_003778</name>
</gene>
<dbReference type="GO" id="GO:0008270">
    <property type="term" value="F:zinc ion binding"/>
    <property type="evidence" value="ECO:0007669"/>
    <property type="project" value="UniProtKB-KW"/>
</dbReference>
<dbReference type="PROSITE" id="PS50089">
    <property type="entry name" value="ZF_RING_2"/>
    <property type="match status" value="1"/>
</dbReference>
<dbReference type="Gene3D" id="3.30.40.10">
    <property type="entry name" value="Zinc/RING finger domain, C3HC4 (zinc finger)"/>
    <property type="match status" value="1"/>
</dbReference>